<proteinExistence type="predicted"/>
<feature type="region of interest" description="Disordered" evidence="1">
    <location>
        <begin position="1"/>
        <end position="28"/>
    </location>
</feature>
<dbReference type="InterPro" id="IPR038725">
    <property type="entry name" value="YdaG_split_barrel_FMN-bd"/>
</dbReference>
<dbReference type="RefSeq" id="XP_033379968.1">
    <property type="nucleotide sequence ID" value="XM_033526148.1"/>
</dbReference>
<feature type="domain" description="General stress protein FMN-binding split barrel" evidence="2">
    <location>
        <begin position="30"/>
        <end position="184"/>
    </location>
</feature>
<feature type="compositionally biased region" description="Basic and acidic residues" evidence="1">
    <location>
        <begin position="1"/>
        <end position="10"/>
    </location>
</feature>
<accession>A0A6A5XFJ0</accession>
<protein>
    <recommendedName>
        <fullName evidence="2">General stress protein FMN-binding split barrel domain-containing protein</fullName>
    </recommendedName>
</protein>
<evidence type="ECO:0000313" key="4">
    <source>
        <dbReference type="Proteomes" id="UP000799778"/>
    </source>
</evidence>
<dbReference type="GeneID" id="54283545"/>
<reference evidence="3" key="1">
    <citation type="journal article" date="2020" name="Stud. Mycol.">
        <title>101 Dothideomycetes genomes: a test case for predicting lifestyles and emergence of pathogens.</title>
        <authorList>
            <person name="Haridas S."/>
            <person name="Albert R."/>
            <person name="Binder M."/>
            <person name="Bloem J."/>
            <person name="Labutti K."/>
            <person name="Salamov A."/>
            <person name="Andreopoulos B."/>
            <person name="Baker S."/>
            <person name="Barry K."/>
            <person name="Bills G."/>
            <person name="Bluhm B."/>
            <person name="Cannon C."/>
            <person name="Castanera R."/>
            <person name="Culley D."/>
            <person name="Daum C."/>
            <person name="Ezra D."/>
            <person name="Gonzalez J."/>
            <person name="Henrissat B."/>
            <person name="Kuo A."/>
            <person name="Liang C."/>
            <person name="Lipzen A."/>
            <person name="Lutzoni F."/>
            <person name="Magnuson J."/>
            <person name="Mondo S."/>
            <person name="Nolan M."/>
            <person name="Ohm R."/>
            <person name="Pangilinan J."/>
            <person name="Park H.-J."/>
            <person name="Ramirez L."/>
            <person name="Alfaro M."/>
            <person name="Sun H."/>
            <person name="Tritt A."/>
            <person name="Yoshinaga Y."/>
            <person name="Zwiers L.-H."/>
            <person name="Turgeon B."/>
            <person name="Goodwin S."/>
            <person name="Spatafora J."/>
            <person name="Crous P."/>
            <person name="Grigoriev I."/>
        </authorList>
    </citation>
    <scope>NUCLEOTIDE SEQUENCE</scope>
    <source>
        <strain evidence="3">CBS 175.79</strain>
    </source>
</reference>
<dbReference type="Proteomes" id="UP000799778">
    <property type="component" value="Unassembled WGS sequence"/>
</dbReference>
<dbReference type="Pfam" id="PF16242">
    <property type="entry name" value="Pyrid_ox_like"/>
    <property type="match status" value="1"/>
</dbReference>
<sequence length="205" mass="22547">MPEQLTKDEVNSQTDPSVSKQYDSKTSTDEQIKEFFKFIDSKKVGLLNTYRNGVGPVGRSMAIAKRTGPDFLFLANQHSQKFSDLSSNKEVQLTFQDSKTQDWASISGTATTVSNNDPRIKDVWSSGVKAWFGDLGDGVHTGGPEDPRMALIEVKAKYITYWLHEVGTLGFVKEVAGAALTGNVANTGVLRELKEAEIEQARKQG</sequence>
<dbReference type="PANTHER" id="PTHR34818">
    <property type="entry name" value="PROTEIN BLI-3"/>
    <property type="match status" value="1"/>
</dbReference>
<dbReference type="InterPro" id="IPR052917">
    <property type="entry name" value="Stress-Dev_Protein"/>
</dbReference>
<dbReference type="EMBL" id="ML978074">
    <property type="protein sequence ID" value="KAF2011629.1"/>
    <property type="molecule type" value="Genomic_DNA"/>
</dbReference>
<evidence type="ECO:0000256" key="1">
    <source>
        <dbReference type="SAM" id="MobiDB-lite"/>
    </source>
</evidence>
<evidence type="ECO:0000313" key="3">
    <source>
        <dbReference type="EMBL" id="KAF2011629.1"/>
    </source>
</evidence>
<dbReference type="PANTHER" id="PTHR34818:SF1">
    <property type="entry name" value="PROTEIN BLI-3"/>
    <property type="match status" value="1"/>
</dbReference>
<organism evidence="3 4">
    <name type="scientific">Aaosphaeria arxii CBS 175.79</name>
    <dbReference type="NCBI Taxonomy" id="1450172"/>
    <lineage>
        <taxon>Eukaryota</taxon>
        <taxon>Fungi</taxon>
        <taxon>Dikarya</taxon>
        <taxon>Ascomycota</taxon>
        <taxon>Pezizomycotina</taxon>
        <taxon>Dothideomycetes</taxon>
        <taxon>Pleosporomycetidae</taxon>
        <taxon>Pleosporales</taxon>
        <taxon>Pleosporales incertae sedis</taxon>
        <taxon>Aaosphaeria</taxon>
    </lineage>
</organism>
<name>A0A6A5XFJ0_9PLEO</name>
<evidence type="ECO:0000259" key="2">
    <source>
        <dbReference type="Pfam" id="PF16242"/>
    </source>
</evidence>
<keyword evidence="4" id="KW-1185">Reference proteome</keyword>
<gene>
    <name evidence="3" type="ORF">BU24DRAFT_413264</name>
</gene>
<feature type="compositionally biased region" description="Polar residues" evidence="1">
    <location>
        <begin position="11"/>
        <end position="21"/>
    </location>
</feature>
<dbReference type="InterPro" id="IPR012349">
    <property type="entry name" value="Split_barrel_FMN-bd"/>
</dbReference>
<dbReference type="OrthoDB" id="434253at2759"/>
<dbReference type="SUPFAM" id="SSF50475">
    <property type="entry name" value="FMN-binding split barrel"/>
    <property type="match status" value="1"/>
</dbReference>
<dbReference type="Gene3D" id="2.30.110.10">
    <property type="entry name" value="Electron Transport, Fmn-binding Protein, Chain A"/>
    <property type="match status" value="1"/>
</dbReference>
<dbReference type="AlphaFoldDB" id="A0A6A5XFJ0"/>